<dbReference type="GO" id="GO:0071897">
    <property type="term" value="P:DNA biosynthetic process"/>
    <property type="evidence" value="ECO:0007669"/>
    <property type="project" value="UniProtKB-ARBA"/>
</dbReference>
<dbReference type="Gene3D" id="3.60.10.10">
    <property type="entry name" value="Endonuclease/exonuclease/phosphatase"/>
    <property type="match status" value="1"/>
</dbReference>
<name>A0A922I2L4_DERFA</name>
<dbReference type="PROSITE" id="PS50878">
    <property type="entry name" value="RT_POL"/>
    <property type="match status" value="1"/>
</dbReference>
<dbReference type="Pfam" id="PF14529">
    <property type="entry name" value="Exo_endo_phos_2"/>
    <property type="match status" value="1"/>
</dbReference>
<accession>A0A922I2L4</accession>
<dbReference type="SUPFAM" id="SSF56672">
    <property type="entry name" value="DNA/RNA polymerases"/>
    <property type="match status" value="1"/>
</dbReference>
<protein>
    <submittedName>
        <fullName evidence="3">Uncharacterized protein</fullName>
    </submittedName>
</protein>
<dbReference type="PROSITE" id="PS50879">
    <property type="entry name" value="RNASE_H_1"/>
    <property type="match status" value="1"/>
</dbReference>
<proteinExistence type="predicted"/>
<dbReference type="GO" id="GO:0003676">
    <property type="term" value="F:nucleic acid binding"/>
    <property type="evidence" value="ECO:0007669"/>
    <property type="project" value="InterPro"/>
</dbReference>
<dbReference type="InterPro" id="IPR005135">
    <property type="entry name" value="Endo/exonuclease/phosphatase"/>
</dbReference>
<dbReference type="InterPro" id="IPR002156">
    <property type="entry name" value="RNaseH_domain"/>
</dbReference>
<comment type="caution">
    <text evidence="3">The sequence shown here is derived from an EMBL/GenBank/DDBJ whole genome shotgun (WGS) entry which is preliminary data.</text>
</comment>
<feature type="domain" description="RNase H type-1" evidence="2">
    <location>
        <begin position="935"/>
        <end position="1067"/>
    </location>
</feature>
<evidence type="ECO:0000259" key="2">
    <source>
        <dbReference type="PROSITE" id="PS50879"/>
    </source>
</evidence>
<evidence type="ECO:0000313" key="3">
    <source>
        <dbReference type="EMBL" id="KAH9518314.1"/>
    </source>
</evidence>
<dbReference type="GO" id="GO:0004523">
    <property type="term" value="F:RNA-DNA hybrid ribonuclease activity"/>
    <property type="evidence" value="ECO:0007669"/>
    <property type="project" value="InterPro"/>
</dbReference>
<dbReference type="Proteomes" id="UP000790347">
    <property type="component" value="Unassembled WGS sequence"/>
</dbReference>
<dbReference type="InterPro" id="IPR036397">
    <property type="entry name" value="RNaseH_sf"/>
</dbReference>
<reference evidence="3" key="1">
    <citation type="submission" date="2013-05" db="EMBL/GenBank/DDBJ databases">
        <authorList>
            <person name="Yim A.K.Y."/>
            <person name="Chan T.F."/>
            <person name="Ji K.M."/>
            <person name="Liu X.Y."/>
            <person name="Zhou J.W."/>
            <person name="Li R.Q."/>
            <person name="Yang K.Y."/>
            <person name="Li J."/>
            <person name="Li M."/>
            <person name="Law P.T.W."/>
            <person name="Wu Y.L."/>
            <person name="Cai Z.L."/>
            <person name="Qin H."/>
            <person name="Bao Y."/>
            <person name="Leung R.K.K."/>
            <person name="Ng P.K.S."/>
            <person name="Zou J."/>
            <person name="Zhong X.J."/>
            <person name="Ran P.X."/>
            <person name="Zhong N.S."/>
            <person name="Liu Z.G."/>
            <person name="Tsui S.K.W."/>
        </authorList>
    </citation>
    <scope>NUCLEOTIDE SEQUENCE</scope>
    <source>
        <strain evidence="3">Derf</strain>
        <tissue evidence="3">Whole organism</tissue>
    </source>
</reference>
<organism evidence="3 4">
    <name type="scientific">Dermatophagoides farinae</name>
    <name type="common">American house dust mite</name>
    <dbReference type="NCBI Taxonomy" id="6954"/>
    <lineage>
        <taxon>Eukaryota</taxon>
        <taxon>Metazoa</taxon>
        <taxon>Ecdysozoa</taxon>
        <taxon>Arthropoda</taxon>
        <taxon>Chelicerata</taxon>
        <taxon>Arachnida</taxon>
        <taxon>Acari</taxon>
        <taxon>Acariformes</taxon>
        <taxon>Sarcoptiformes</taxon>
        <taxon>Astigmata</taxon>
        <taxon>Psoroptidia</taxon>
        <taxon>Analgoidea</taxon>
        <taxon>Pyroglyphidae</taxon>
        <taxon>Dermatophagoidinae</taxon>
        <taxon>Dermatophagoides</taxon>
    </lineage>
</organism>
<dbReference type="InterPro" id="IPR012337">
    <property type="entry name" value="RNaseH-like_sf"/>
</dbReference>
<dbReference type="PANTHER" id="PTHR19446">
    <property type="entry name" value="REVERSE TRANSCRIPTASES"/>
    <property type="match status" value="1"/>
</dbReference>
<dbReference type="CDD" id="cd01650">
    <property type="entry name" value="RT_nLTR_like"/>
    <property type="match status" value="1"/>
</dbReference>
<keyword evidence="4" id="KW-1185">Reference proteome</keyword>
<gene>
    <name evidence="3" type="ORF">DERF_008904</name>
</gene>
<dbReference type="AlphaFoldDB" id="A0A922I2L4"/>
<dbReference type="CDD" id="cd09276">
    <property type="entry name" value="Rnase_HI_RT_non_LTR"/>
    <property type="match status" value="1"/>
</dbReference>
<dbReference type="EMBL" id="ASGP02000003">
    <property type="protein sequence ID" value="KAH9518314.1"/>
    <property type="molecule type" value="Genomic_DNA"/>
</dbReference>
<evidence type="ECO:0000259" key="1">
    <source>
        <dbReference type="PROSITE" id="PS50878"/>
    </source>
</evidence>
<dbReference type="Pfam" id="PF00078">
    <property type="entry name" value="RVT_1"/>
    <property type="match status" value="1"/>
</dbReference>
<dbReference type="GO" id="GO:0042575">
    <property type="term" value="C:DNA polymerase complex"/>
    <property type="evidence" value="ECO:0007669"/>
    <property type="project" value="UniProtKB-ARBA"/>
</dbReference>
<evidence type="ECO:0000313" key="4">
    <source>
        <dbReference type="Proteomes" id="UP000790347"/>
    </source>
</evidence>
<dbReference type="Gene3D" id="3.30.420.10">
    <property type="entry name" value="Ribonuclease H-like superfamily/Ribonuclease H"/>
    <property type="match status" value="1"/>
</dbReference>
<dbReference type="InterPro" id="IPR043502">
    <property type="entry name" value="DNA/RNA_pol_sf"/>
</dbReference>
<dbReference type="Pfam" id="PF00075">
    <property type="entry name" value="RNase_H"/>
    <property type="match status" value="1"/>
</dbReference>
<reference evidence="3" key="2">
    <citation type="journal article" date="2022" name="Res Sq">
        <title>Comparative Genomics Reveals Insights into the Divergent Evolution of Astigmatic Mites and Household Pest Adaptations.</title>
        <authorList>
            <person name="Xiong Q."/>
            <person name="Wan A.T.-Y."/>
            <person name="Liu X.-Y."/>
            <person name="Fung C.S.-H."/>
            <person name="Xiao X."/>
            <person name="Malainual N."/>
            <person name="Hou J."/>
            <person name="Wang L."/>
            <person name="Wang M."/>
            <person name="Yang K."/>
            <person name="Cui Y."/>
            <person name="Leung E."/>
            <person name="Nong W."/>
            <person name="Shin S.-K."/>
            <person name="Au S."/>
            <person name="Jeong K.Y."/>
            <person name="Chew F.T."/>
            <person name="Hui J."/>
            <person name="Leung T.F."/>
            <person name="Tungtrongchitr A."/>
            <person name="Zhong N."/>
            <person name="Liu Z."/>
            <person name="Tsui S."/>
        </authorList>
    </citation>
    <scope>NUCLEOTIDE SEQUENCE</scope>
    <source>
        <strain evidence="3">Derf</strain>
        <tissue evidence="3">Whole organism</tissue>
    </source>
</reference>
<dbReference type="SUPFAM" id="SSF53098">
    <property type="entry name" value="Ribonuclease H-like"/>
    <property type="match status" value="1"/>
</dbReference>
<dbReference type="SUPFAM" id="SSF56219">
    <property type="entry name" value="DNase I-like"/>
    <property type="match status" value="1"/>
</dbReference>
<dbReference type="InterPro" id="IPR036691">
    <property type="entry name" value="Endo/exonu/phosph_ase_sf"/>
</dbReference>
<sequence>MDNANTTARNNRSTSKSYKCLQINCRKAYAPTKETLNYILNENIDIAFVSEPWLMSQNHPANISPLTCLYHDTPNNRTTAAIYVNNNNINPILIQQLSSSKLCVVDVSLNGQLTRLVSVYRSPADLDIEKLIDELEQTFPSTSNHDIIIAGDFNAHHTEWSCPTNDRFGEYIYDFSIANNLNIHNEGTSPTFVNIYNNTSSIIDLTFSSTGTNIEQWKVKPDAIIGSDHSAIEFSINPSPAQSTDNNRRKSTYKYRTEDVNWETIAPAFRTEMDRKNISKQSIVAAKTPEEIDNLVTSITTTIIEVCDQRIKRRGRFIIKKCPWWDDELEQMKKSTIRSKHQYQNAKSNGQPNNILQQKLEVYIENKRNYAKKIRQKSTDNFTKYLQSCQGMTDIKKINKLIADTTTTKFPTTLMVNGRPTTDHNSNVNALMDRFFPAHPPQNLSNPNYLSLFGDDEVPFSNDEILQASKSMNHKKAPGADGLTADIIYHFITANIVTVKELFNKCLSMGHFPSPWKVATIRFLPKPGKSNYKLIDNYRPIGLLPVFGKIFEKLIADRITFDLRRRGQLSNNQYGFTPQTSTVKAIADVIDWIKTMKKKRYHVSAVFMDIKNAFPSADYQILAETLMNKQIRTNLYHIVANFLTGRTAQMENCIRPNNIGCIQGSVSGPILWNILMDTIFDIALPDGCKLVAFADDLLLLTSGKEMNQLAERTQTAIDLIIEWGNVKRLTFSAAKTYIMGFSQIARAIDVKINGESLTMKDNVKYLGIVIDQKLKFDIHAEYVMKKLANFYHMFSRLIRPNWGLNPEIAKMVYKTVAEPMALYGASIWHKIMETKKYAQRLLKIQRRILVNACRGNRTISYTSVFLVNNVIPVDIKIMERAAIEKAKSLTGIEPHLCFGNLEMPVPTIKLPHPGERVRTGYTQMLNHNQIDEKILGDGIYIFTDGSKLDNRTGAASVFTANGQVIEQHQWRLADGCSVFQAELIAIKESISRSMQMNYSSISIFSDSKSSLESIANRMNCHPIVFDINKQIDILRGKNITTTLHWIKAHNNYKWNEMADELAKGATTLNQTSAIYKNIPISSFKYLCRQESNQKWMMRTATSCTGRWTNRLLPNTDIIKEFDQKIKSTKQITQFLTGHGPTKHYLHRFKIANDDKCPCDGHSSQTMEHVIQYCDGWARERHLLMIKHNIQPNDLLDIKKILASNELTEDWRDFITAVVDGIAKFNSHST</sequence>
<dbReference type="InterPro" id="IPR000477">
    <property type="entry name" value="RT_dom"/>
</dbReference>
<feature type="domain" description="Reverse transcriptase" evidence="1">
    <location>
        <begin position="505"/>
        <end position="770"/>
    </location>
</feature>